<proteinExistence type="predicted"/>
<evidence type="ECO:0000313" key="3">
    <source>
        <dbReference type="Proteomes" id="UP000638732"/>
    </source>
</evidence>
<dbReference type="EMBL" id="WWEO01000039">
    <property type="protein sequence ID" value="NCD68837.1"/>
    <property type="molecule type" value="Genomic_DNA"/>
</dbReference>
<protein>
    <recommendedName>
        <fullName evidence="1">Luciferase domain-containing protein</fullName>
    </recommendedName>
</protein>
<dbReference type="InterPro" id="IPR040841">
    <property type="entry name" value="Luciferase_dom"/>
</dbReference>
<gene>
    <name evidence="2" type="ORF">GSY63_05665</name>
</gene>
<evidence type="ECO:0000313" key="2">
    <source>
        <dbReference type="EMBL" id="NCD68837.1"/>
    </source>
</evidence>
<sequence>MKFVPGLALVFDNWLKIHTLLTRPDLLDWLDAIETEADKWENVTISTHKYGGTQFNYGGKEIGHIHSNGLLDMLLSRSIKQQLMQQGRIQDHHSFKNTGWISFYIHTKRDAGYALHLLQIGHERLSKGSVSNICLPEAY</sequence>
<dbReference type="Pfam" id="PF17648">
    <property type="entry name" value="Luciferase"/>
    <property type="match status" value="1"/>
</dbReference>
<feature type="domain" description="Luciferase" evidence="1">
    <location>
        <begin position="59"/>
        <end position="119"/>
    </location>
</feature>
<dbReference type="AlphaFoldDB" id="A0A965ZFH9"/>
<name>A0A965ZFH9_9SPHI</name>
<organism evidence="2 3">
    <name type="scientific">Mucilaginibacter agri</name>
    <dbReference type="NCBI Taxonomy" id="2695265"/>
    <lineage>
        <taxon>Bacteria</taxon>
        <taxon>Pseudomonadati</taxon>
        <taxon>Bacteroidota</taxon>
        <taxon>Sphingobacteriia</taxon>
        <taxon>Sphingobacteriales</taxon>
        <taxon>Sphingobacteriaceae</taxon>
        <taxon>Mucilaginibacter</taxon>
    </lineage>
</organism>
<evidence type="ECO:0000259" key="1">
    <source>
        <dbReference type="Pfam" id="PF17648"/>
    </source>
</evidence>
<accession>A0A965ZFH9</accession>
<comment type="caution">
    <text evidence="2">The sequence shown here is derived from an EMBL/GenBank/DDBJ whole genome shotgun (WGS) entry which is preliminary data.</text>
</comment>
<dbReference type="Proteomes" id="UP000638732">
    <property type="component" value="Unassembled WGS sequence"/>
</dbReference>
<reference evidence="2" key="1">
    <citation type="submission" date="2020-01" db="EMBL/GenBank/DDBJ databases">
        <authorList>
            <person name="Seo Y.L."/>
        </authorList>
    </citation>
    <scope>NUCLEOTIDE SEQUENCE</scope>
    <source>
        <strain evidence="2">R11</strain>
    </source>
</reference>
<keyword evidence="3" id="KW-1185">Reference proteome</keyword>
<reference evidence="2" key="2">
    <citation type="submission" date="2020-10" db="EMBL/GenBank/DDBJ databases">
        <title>Mucilaginibacter sp. nov., isolated from soil.</title>
        <authorList>
            <person name="Jeon C.O."/>
        </authorList>
    </citation>
    <scope>NUCLEOTIDE SEQUENCE</scope>
    <source>
        <strain evidence="2">R11</strain>
    </source>
</reference>